<proteinExistence type="predicted"/>
<accession>A0A7W9G1Z2</accession>
<evidence type="ECO:0000313" key="1">
    <source>
        <dbReference type="EMBL" id="MBB5775775.1"/>
    </source>
</evidence>
<reference evidence="1 2" key="1">
    <citation type="submission" date="2020-08" db="EMBL/GenBank/DDBJ databases">
        <title>Sequencing the genomes of 1000 actinobacteria strains.</title>
        <authorList>
            <person name="Klenk H.-P."/>
        </authorList>
    </citation>
    <scope>NUCLEOTIDE SEQUENCE [LARGE SCALE GENOMIC DNA]</scope>
    <source>
        <strain evidence="1 2">DSM 45507</strain>
    </source>
</reference>
<gene>
    <name evidence="1" type="ORF">HD596_002531</name>
</gene>
<keyword evidence="2" id="KW-1185">Reference proteome</keyword>
<organism evidence="1 2">
    <name type="scientific">Nonomuraea jabiensis</name>
    <dbReference type="NCBI Taxonomy" id="882448"/>
    <lineage>
        <taxon>Bacteria</taxon>
        <taxon>Bacillati</taxon>
        <taxon>Actinomycetota</taxon>
        <taxon>Actinomycetes</taxon>
        <taxon>Streptosporangiales</taxon>
        <taxon>Streptosporangiaceae</taxon>
        <taxon>Nonomuraea</taxon>
    </lineage>
</organism>
<name>A0A7W9G1Z2_9ACTN</name>
<sequence length="50" mass="5668">MGRQPEAFALLRCRESSRLPTFMSRLTLPTPERDELEAAPVVGDVWHDVS</sequence>
<dbReference type="RefSeq" id="WP_185069411.1">
    <property type="nucleotide sequence ID" value="NZ_JACHMB010000001.1"/>
</dbReference>
<dbReference type="AlphaFoldDB" id="A0A7W9G1Z2"/>
<dbReference type="EMBL" id="JACHMB010000001">
    <property type="protein sequence ID" value="MBB5775775.1"/>
    <property type="molecule type" value="Genomic_DNA"/>
</dbReference>
<comment type="caution">
    <text evidence="1">The sequence shown here is derived from an EMBL/GenBank/DDBJ whole genome shotgun (WGS) entry which is preliminary data.</text>
</comment>
<dbReference type="Proteomes" id="UP000579153">
    <property type="component" value="Unassembled WGS sequence"/>
</dbReference>
<protein>
    <submittedName>
        <fullName evidence="1">Uncharacterized protein</fullName>
    </submittedName>
</protein>
<evidence type="ECO:0000313" key="2">
    <source>
        <dbReference type="Proteomes" id="UP000579153"/>
    </source>
</evidence>